<proteinExistence type="inferred from homology"/>
<evidence type="ECO:0000256" key="7">
    <source>
        <dbReference type="ARBA" id="ARBA00022989"/>
    </source>
</evidence>
<dbReference type="SUPFAM" id="SSF52540">
    <property type="entry name" value="P-loop containing nucleoside triphosphate hydrolases"/>
    <property type="match status" value="1"/>
</dbReference>
<evidence type="ECO:0000256" key="3">
    <source>
        <dbReference type="ARBA" id="ARBA00022448"/>
    </source>
</evidence>
<dbReference type="Proteomes" id="UP001378592">
    <property type="component" value="Unassembled WGS sequence"/>
</dbReference>
<dbReference type="Gene3D" id="3.40.50.300">
    <property type="entry name" value="P-loop containing nucleotide triphosphate hydrolases"/>
    <property type="match status" value="1"/>
</dbReference>
<sequence length="631" mass="69186">MESVDVEFVDLTFSVPDGRGVKKILRSVSGRFLSGELTAILGPSGAGKSTLLNILAGYRAGDVGGALLSNGRPRDPRHFRRQARYIMQEDLLQPHLSVREALRLAAELKLPPRPRARKRQAVAHAMEALGLTAAAATGAGELSGGERKRLSIALELLDDPPVIFLDEPTTGLDEQSGAQCVEALRALARGGRTVVCSIHTPSARLFAMFDHVYVVAAGACVYRGSVPHLVPYLSHVGLPCPTHYNPADYVIEVTSLEPADNIERMSATLEGGEGYRWRPPSLGDALALPLVDALDAPDALDVLAPAPALSPAHTTPSRGAFAGYRQGQQAFSAPWTTQFRTLLYRHLLQSWRDKGHLFLKIAMYFFMSLMVGLMYLDFGHDGSKTIFNFGFCYCCTIACQFVPMLPVLLQYPQEVKLLKREYFNRWYSFNAYFLAATVARLPAMLLFNSLYVGIVYVMTAQPLEPMRAAIFLGTCLLIASAAESWGLAIASALSMVNGMFIGSASTVPFMLLAVQGLGTGLAGLPILTRVAMHFSYMRYGLEGLVLAVYGFGRGKLQCPLDEEYCPYRHPKQILRETGLEDASLLQAFGGLVGSYVAFRAVSYVLLRWRLSTSTRYPTIAYVGRLIKRHFR</sequence>
<dbReference type="GO" id="GO:0005886">
    <property type="term" value="C:plasma membrane"/>
    <property type="evidence" value="ECO:0007669"/>
    <property type="project" value="TreeGrafter"/>
</dbReference>
<evidence type="ECO:0000256" key="4">
    <source>
        <dbReference type="ARBA" id="ARBA00022692"/>
    </source>
</evidence>
<organism evidence="11 12">
    <name type="scientific">Gryllus longicercus</name>
    <dbReference type="NCBI Taxonomy" id="2509291"/>
    <lineage>
        <taxon>Eukaryota</taxon>
        <taxon>Metazoa</taxon>
        <taxon>Ecdysozoa</taxon>
        <taxon>Arthropoda</taxon>
        <taxon>Hexapoda</taxon>
        <taxon>Insecta</taxon>
        <taxon>Pterygota</taxon>
        <taxon>Neoptera</taxon>
        <taxon>Polyneoptera</taxon>
        <taxon>Orthoptera</taxon>
        <taxon>Ensifera</taxon>
        <taxon>Gryllidea</taxon>
        <taxon>Grylloidea</taxon>
        <taxon>Gryllidae</taxon>
        <taxon>Gryllinae</taxon>
        <taxon>Gryllus</taxon>
    </lineage>
</organism>
<comment type="caution">
    <text evidence="11">The sequence shown here is derived from an EMBL/GenBank/DDBJ whole genome shotgun (WGS) entry which is preliminary data.</text>
</comment>
<evidence type="ECO:0000313" key="11">
    <source>
        <dbReference type="EMBL" id="KAK7791777.1"/>
    </source>
</evidence>
<dbReference type="Pfam" id="PF19055">
    <property type="entry name" value="ABC2_membrane_7"/>
    <property type="match status" value="1"/>
</dbReference>
<dbReference type="Pfam" id="PF01061">
    <property type="entry name" value="ABC2_membrane"/>
    <property type="match status" value="1"/>
</dbReference>
<dbReference type="CDD" id="cd03213">
    <property type="entry name" value="ABCG_EPDR"/>
    <property type="match status" value="1"/>
</dbReference>
<evidence type="ECO:0000256" key="2">
    <source>
        <dbReference type="ARBA" id="ARBA00005814"/>
    </source>
</evidence>
<keyword evidence="4 9" id="KW-0812">Transmembrane</keyword>
<feature type="transmembrane region" description="Helical" evidence="9">
    <location>
        <begin position="431"/>
        <end position="457"/>
    </location>
</feature>
<keyword evidence="8 9" id="KW-0472">Membrane</keyword>
<dbReference type="PROSITE" id="PS50893">
    <property type="entry name" value="ABC_TRANSPORTER_2"/>
    <property type="match status" value="1"/>
</dbReference>
<evidence type="ECO:0000256" key="8">
    <source>
        <dbReference type="ARBA" id="ARBA00023136"/>
    </source>
</evidence>
<dbReference type="InterPro" id="IPR043926">
    <property type="entry name" value="ABCG_dom"/>
</dbReference>
<accession>A0AAN9V798</accession>
<comment type="similarity">
    <text evidence="2">Belongs to the ABC transporter superfamily. ABCG family. Eye pigment precursor importer (TC 3.A.1.204) subfamily.</text>
</comment>
<reference evidence="11 12" key="1">
    <citation type="submission" date="2024-03" db="EMBL/GenBank/DDBJ databases">
        <title>The genome assembly and annotation of the cricket Gryllus longicercus Weissman &amp; Gray.</title>
        <authorList>
            <person name="Szrajer S."/>
            <person name="Gray D."/>
            <person name="Ylla G."/>
        </authorList>
    </citation>
    <scope>NUCLEOTIDE SEQUENCE [LARGE SCALE GENOMIC DNA]</scope>
    <source>
        <strain evidence="11">DAG 2021-001</strain>
        <tissue evidence="11">Whole body minus gut</tissue>
    </source>
</reference>
<gene>
    <name evidence="11" type="ORF">R5R35_010562</name>
</gene>
<keyword evidence="3" id="KW-0813">Transport</keyword>
<evidence type="ECO:0000259" key="10">
    <source>
        <dbReference type="PROSITE" id="PS50893"/>
    </source>
</evidence>
<evidence type="ECO:0000256" key="5">
    <source>
        <dbReference type="ARBA" id="ARBA00022741"/>
    </source>
</evidence>
<keyword evidence="12" id="KW-1185">Reference proteome</keyword>
<keyword evidence="6" id="KW-0067">ATP-binding</keyword>
<dbReference type="GO" id="GO:0016887">
    <property type="term" value="F:ATP hydrolysis activity"/>
    <property type="evidence" value="ECO:0007669"/>
    <property type="project" value="InterPro"/>
</dbReference>
<dbReference type="InterPro" id="IPR003593">
    <property type="entry name" value="AAA+_ATPase"/>
</dbReference>
<feature type="domain" description="ABC transporter" evidence="10">
    <location>
        <begin position="6"/>
        <end position="242"/>
    </location>
</feature>
<keyword evidence="7 9" id="KW-1133">Transmembrane helix</keyword>
<dbReference type="EMBL" id="JAZDUA010000499">
    <property type="protein sequence ID" value="KAK7791777.1"/>
    <property type="molecule type" value="Genomic_DNA"/>
</dbReference>
<feature type="transmembrane region" description="Helical" evidence="9">
    <location>
        <begin position="499"/>
        <end position="524"/>
    </location>
</feature>
<evidence type="ECO:0000313" key="12">
    <source>
        <dbReference type="Proteomes" id="UP001378592"/>
    </source>
</evidence>
<protein>
    <recommendedName>
        <fullName evidence="10">ABC transporter domain-containing protein</fullName>
    </recommendedName>
</protein>
<dbReference type="PROSITE" id="PS00211">
    <property type="entry name" value="ABC_TRANSPORTER_1"/>
    <property type="match status" value="1"/>
</dbReference>
<dbReference type="PANTHER" id="PTHR48041:SF15">
    <property type="entry name" value="FI05267P"/>
    <property type="match status" value="1"/>
</dbReference>
<dbReference type="GO" id="GO:0005524">
    <property type="term" value="F:ATP binding"/>
    <property type="evidence" value="ECO:0007669"/>
    <property type="project" value="UniProtKB-KW"/>
</dbReference>
<dbReference type="SMART" id="SM00382">
    <property type="entry name" value="AAA"/>
    <property type="match status" value="1"/>
</dbReference>
<keyword evidence="5" id="KW-0547">Nucleotide-binding</keyword>
<dbReference type="InterPro" id="IPR050352">
    <property type="entry name" value="ABCG_transporters"/>
</dbReference>
<dbReference type="AlphaFoldDB" id="A0AAN9V798"/>
<dbReference type="PANTHER" id="PTHR48041">
    <property type="entry name" value="ABC TRANSPORTER G FAMILY MEMBER 28"/>
    <property type="match status" value="1"/>
</dbReference>
<dbReference type="Pfam" id="PF00005">
    <property type="entry name" value="ABC_tran"/>
    <property type="match status" value="1"/>
</dbReference>
<evidence type="ECO:0000256" key="9">
    <source>
        <dbReference type="SAM" id="Phobius"/>
    </source>
</evidence>
<evidence type="ECO:0000256" key="6">
    <source>
        <dbReference type="ARBA" id="ARBA00022840"/>
    </source>
</evidence>
<dbReference type="GO" id="GO:0140359">
    <property type="term" value="F:ABC-type transporter activity"/>
    <property type="evidence" value="ECO:0007669"/>
    <property type="project" value="InterPro"/>
</dbReference>
<feature type="transmembrane region" description="Helical" evidence="9">
    <location>
        <begin position="357"/>
        <end position="378"/>
    </location>
</feature>
<feature type="transmembrane region" description="Helical" evidence="9">
    <location>
        <begin position="390"/>
        <end position="411"/>
    </location>
</feature>
<feature type="transmembrane region" description="Helical" evidence="9">
    <location>
        <begin position="469"/>
        <end position="493"/>
    </location>
</feature>
<dbReference type="InterPro" id="IPR003439">
    <property type="entry name" value="ABC_transporter-like_ATP-bd"/>
</dbReference>
<dbReference type="InterPro" id="IPR027417">
    <property type="entry name" value="P-loop_NTPase"/>
</dbReference>
<dbReference type="InterPro" id="IPR013525">
    <property type="entry name" value="ABC2_TM"/>
</dbReference>
<name>A0AAN9V798_9ORTH</name>
<feature type="transmembrane region" description="Helical" evidence="9">
    <location>
        <begin position="584"/>
        <end position="606"/>
    </location>
</feature>
<comment type="subcellular location">
    <subcellularLocation>
        <location evidence="1">Membrane</location>
        <topology evidence="1">Multi-pass membrane protein</topology>
    </subcellularLocation>
</comment>
<feature type="transmembrane region" description="Helical" evidence="9">
    <location>
        <begin position="536"/>
        <end position="552"/>
    </location>
</feature>
<dbReference type="FunFam" id="3.40.50.300:FF:001077">
    <property type="entry name" value="Uncharacterized protein, isoform A"/>
    <property type="match status" value="1"/>
</dbReference>
<evidence type="ECO:0000256" key="1">
    <source>
        <dbReference type="ARBA" id="ARBA00004141"/>
    </source>
</evidence>
<dbReference type="InterPro" id="IPR017871">
    <property type="entry name" value="ABC_transporter-like_CS"/>
</dbReference>